<feature type="domain" description="Nematode cuticle collagen N-terminal" evidence="3">
    <location>
        <begin position="19"/>
        <end position="57"/>
    </location>
</feature>
<keyword evidence="5" id="KW-1185">Reference proteome</keyword>
<accession>A0A183TVC5</accession>
<evidence type="ECO:0000256" key="1">
    <source>
        <dbReference type="ARBA" id="ARBA00022737"/>
    </source>
</evidence>
<keyword evidence="2" id="KW-1133">Transmembrane helix</keyword>
<sequence length="72" mass="8214">MNDCVLEEARERAFKYVIFFAMTVSVISISSLSVTLPMAFSYVARLDSRIHLDTAYCDVSLIANRKKAFRCQ</sequence>
<evidence type="ECO:0000259" key="3">
    <source>
        <dbReference type="Pfam" id="PF01484"/>
    </source>
</evidence>
<gene>
    <name evidence="4" type="ORF">TCNE_LOCUS195</name>
</gene>
<evidence type="ECO:0000256" key="2">
    <source>
        <dbReference type="SAM" id="Phobius"/>
    </source>
</evidence>
<dbReference type="EMBL" id="UYWY01000071">
    <property type="protein sequence ID" value="VDM23805.1"/>
    <property type="molecule type" value="Genomic_DNA"/>
</dbReference>
<evidence type="ECO:0000313" key="6">
    <source>
        <dbReference type="WBParaSite" id="TCNE_0000019401-mRNA-1"/>
    </source>
</evidence>
<evidence type="ECO:0000313" key="5">
    <source>
        <dbReference type="Proteomes" id="UP000050794"/>
    </source>
</evidence>
<protein>
    <submittedName>
        <fullName evidence="6">Col_cuticle_N domain-containing protein</fullName>
    </submittedName>
</protein>
<keyword evidence="2" id="KW-0472">Membrane</keyword>
<evidence type="ECO:0000313" key="4">
    <source>
        <dbReference type="EMBL" id="VDM23805.1"/>
    </source>
</evidence>
<dbReference type="InterPro" id="IPR002486">
    <property type="entry name" value="Col_cuticle_N"/>
</dbReference>
<dbReference type="GO" id="GO:0042302">
    <property type="term" value="F:structural constituent of cuticle"/>
    <property type="evidence" value="ECO:0007669"/>
    <property type="project" value="InterPro"/>
</dbReference>
<dbReference type="Proteomes" id="UP000050794">
    <property type="component" value="Unassembled WGS sequence"/>
</dbReference>
<organism evidence="5 6">
    <name type="scientific">Toxocara canis</name>
    <name type="common">Canine roundworm</name>
    <dbReference type="NCBI Taxonomy" id="6265"/>
    <lineage>
        <taxon>Eukaryota</taxon>
        <taxon>Metazoa</taxon>
        <taxon>Ecdysozoa</taxon>
        <taxon>Nematoda</taxon>
        <taxon>Chromadorea</taxon>
        <taxon>Rhabditida</taxon>
        <taxon>Spirurina</taxon>
        <taxon>Ascaridomorpha</taxon>
        <taxon>Ascaridoidea</taxon>
        <taxon>Toxocaridae</taxon>
        <taxon>Toxocara</taxon>
    </lineage>
</organism>
<name>A0A183TVC5_TOXCA</name>
<feature type="transmembrane region" description="Helical" evidence="2">
    <location>
        <begin position="16"/>
        <end position="40"/>
    </location>
</feature>
<dbReference type="Pfam" id="PF01484">
    <property type="entry name" value="Col_cuticle_N"/>
    <property type="match status" value="1"/>
</dbReference>
<keyword evidence="1" id="KW-0677">Repeat</keyword>
<reference evidence="4 5" key="2">
    <citation type="submission" date="2018-11" db="EMBL/GenBank/DDBJ databases">
        <authorList>
            <consortium name="Pathogen Informatics"/>
        </authorList>
    </citation>
    <scope>NUCLEOTIDE SEQUENCE [LARGE SCALE GENOMIC DNA]</scope>
</reference>
<dbReference type="AlphaFoldDB" id="A0A183TVC5"/>
<dbReference type="WBParaSite" id="TCNE_0000019401-mRNA-1">
    <property type="protein sequence ID" value="TCNE_0000019401-mRNA-1"/>
    <property type="gene ID" value="TCNE_0000019401"/>
</dbReference>
<proteinExistence type="predicted"/>
<keyword evidence="2" id="KW-0812">Transmembrane</keyword>
<reference evidence="6" key="1">
    <citation type="submission" date="2016-06" db="UniProtKB">
        <authorList>
            <consortium name="WormBaseParasite"/>
        </authorList>
    </citation>
    <scope>IDENTIFICATION</scope>
</reference>